<feature type="region of interest" description="Disordered" evidence="4">
    <location>
        <begin position="355"/>
        <end position="378"/>
    </location>
</feature>
<dbReference type="GO" id="GO:0008252">
    <property type="term" value="F:nucleotidase activity"/>
    <property type="evidence" value="ECO:0007669"/>
    <property type="project" value="InterPro"/>
</dbReference>
<gene>
    <name evidence="7" type="ORF">OEA41_003343</name>
</gene>
<dbReference type="GO" id="GO:0046872">
    <property type="term" value="F:metal ion binding"/>
    <property type="evidence" value="ECO:0007669"/>
    <property type="project" value="UniProtKB-KW"/>
</dbReference>
<dbReference type="Proteomes" id="UP001276659">
    <property type="component" value="Unassembled WGS sequence"/>
</dbReference>
<evidence type="ECO:0000313" key="7">
    <source>
        <dbReference type="EMBL" id="KAK3171259.1"/>
    </source>
</evidence>
<dbReference type="InterPro" id="IPR036523">
    <property type="entry name" value="SurE-like_sf"/>
</dbReference>
<name>A0AAD9Z4D6_9LECA</name>
<proteinExistence type="inferred from homology"/>
<feature type="compositionally biased region" description="Basic residues" evidence="4">
    <location>
        <begin position="362"/>
        <end position="372"/>
    </location>
</feature>
<dbReference type="Gene3D" id="3.40.1210.10">
    <property type="entry name" value="Survival protein SurE-like phosphatase/nucleotidase"/>
    <property type="match status" value="1"/>
</dbReference>
<evidence type="ECO:0000256" key="2">
    <source>
        <dbReference type="ARBA" id="ARBA00022723"/>
    </source>
</evidence>
<dbReference type="PANTHER" id="PTHR30457">
    <property type="entry name" value="5'-NUCLEOTIDASE SURE"/>
    <property type="match status" value="1"/>
</dbReference>
<evidence type="ECO:0000256" key="3">
    <source>
        <dbReference type="ARBA" id="ARBA00022801"/>
    </source>
</evidence>
<feature type="domain" description="Survival protein SurE-like phosphatase/nucleotidase" evidence="6">
    <location>
        <begin position="25"/>
        <end position="156"/>
    </location>
</feature>
<keyword evidence="2" id="KW-0479">Metal-binding</keyword>
<dbReference type="InterPro" id="IPR030048">
    <property type="entry name" value="SurE"/>
</dbReference>
<keyword evidence="3" id="KW-0378">Hydrolase</keyword>
<dbReference type="SUPFAM" id="SSF64167">
    <property type="entry name" value="SurE-like"/>
    <property type="match status" value="1"/>
</dbReference>
<evidence type="ECO:0000256" key="1">
    <source>
        <dbReference type="ARBA" id="ARBA00011062"/>
    </source>
</evidence>
<reference evidence="7" key="1">
    <citation type="submission" date="2022-11" db="EMBL/GenBank/DDBJ databases">
        <title>Chromosomal genome sequence assembly and mating type (MAT) locus characterization of the leprose asexual lichenized fungus Lepraria neglecta (Nyl.) Erichsen.</title>
        <authorList>
            <person name="Allen J.L."/>
            <person name="Pfeffer B."/>
        </authorList>
    </citation>
    <scope>NUCLEOTIDE SEQUENCE</scope>
    <source>
        <strain evidence="7">Allen 5258</strain>
    </source>
</reference>
<sequence length="378" mass="40596">MRFLSSYCLTVALALLPTASNALNIIVNNDDGFGSADIREFYRILKAARHNTWIVAPVDNQSRKGGTKVFTTEAKLTAPSEHDIVPAGAPSFETDPNDSYIWYYNGTPAVCTFFALDYVVPNYWNGTKVDLLVSGLNFGDNLGPFLYTLSGTIGATQVLYYPTTRHLPTDILLSYAALERGIPGIGFSGGNDAQRGYKEVNATTKSGYPDPATIDAQLSVDIVNQLAKNGNLEQLLTYGYGISVNCPEITSLTDSSCVNPPFFQTHMTGGADIDTAVLNETTGLFDYGTATAAQSRGANVCINGDCSLPGETVVVNGGCYSSVSVFTMDYNAPKCAGRANVRPLLQPLVQFQNSTTNSTASSKKRSLRRSSRARFGQA</sequence>
<evidence type="ECO:0000313" key="8">
    <source>
        <dbReference type="Proteomes" id="UP001276659"/>
    </source>
</evidence>
<comment type="similarity">
    <text evidence="1">Belongs to the SurE nucleotidase family.</text>
</comment>
<dbReference type="PANTHER" id="PTHR30457:SF0">
    <property type="entry name" value="PHOSPHATASE, PUTATIVE (AFU_ORTHOLOGUE AFUA_4G01070)-RELATED"/>
    <property type="match status" value="1"/>
</dbReference>
<dbReference type="AlphaFoldDB" id="A0AAD9Z4D6"/>
<organism evidence="7 8">
    <name type="scientific">Lepraria neglecta</name>
    <dbReference type="NCBI Taxonomy" id="209136"/>
    <lineage>
        <taxon>Eukaryota</taxon>
        <taxon>Fungi</taxon>
        <taxon>Dikarya</taxon>
        <taxon>Ascomycota</taxon>
        <taxon>Pezizomycotina</taxon>
        <taxon>Lecanoromycetes</taxon>
        <taxon>OSLEUM clade</taxon>
        <taxon>Lecanoromycetidae</taxon>
        <taxon>Lecanorales</taxon>
        <taxon>Lecanorineae</taxon>
        <taxon>Stereocaulaceae</taxon>
        <taxon>Lepraria</taxon>
    </lineage>
</organism>
<evidence type="ECO:0000259" key="6">
    <source>
        <dbReference type="Pfam" id="PF01975"/>
    </source>
</evidence>
<evidence type="ECO:0000256" key="5">
    <source>
        <dbReference type="SAM" id="SignalP"/>
    </source>
</evidence>
<dbReference type="EMBL" id="JASNWA010000008">
    <property type="protein sequence ID" value="KAK3171259.1"/>
    <property type="molecule type" value="Genomic_DNA"/>
</dbReference>
<keyword evidence="8" id="KW-1185">Reference proteome</keyword>
<dbReference type="Pfam" id="PF01975">
    <property type="entry name" value="SurE"/>
    <property type="match status" value="1"/>
</dbReference>
<accession>A0AAD9Z4D6</accession>
<dbReference type="InterPro" id="IPR002828">
    <property type="entry name" value="SurE-like_Pase/nucleotidase"/>
</dbReference>
<evidence type="ECO:0000256" key="4">
    <source>
        <dbReference type="SAM" id="MobiDB-lite"/>
    </source>
</evidence>
<protein>
    <recommendedName>
        <fullName evidence="6">Survival protein SurE-like phosphatase/nucleotidase domain-containing protein</fullName>
    </recommendedName>
</protein>
<feature type="signal peptide" evidence="5">
    <location>
        <begin position="1"/>
        <end position="22"/>
    </location>
</feature>
<keyword evidence="5" id="KW-0732">Signal</keyword>
<feature type="chain" id="PRO_5042034907" description="Survival protein SurE-like phosphatase/nucleotidase domain-containing protein" evidence="5">
    <location>
        <begin position="23"/>
        <end position="378"/>
    </location>
</feature>
<comment type="caution">
    <text evidence="7">The sequence shown here is derived from an EMBL/GenBank/DDBJ whole genome shotgun (WGS) entry which is preliminary data.</text>
</comment>